<evidence type="ECO:0000313" key="2">
    <source>
        <dbReference type="EMBL" id="MFD1598151.1"/>
    </source>
</evidence>
<reference evidence="2 3" key="1">
    <citation type="journal article" date="2019" name="Int. J. Syst. Evol. Microbiol.">
        <title>The Global Catalogue of Microorganisms (GCM) 10K type strain sequencing project: providing services to taxonomists for standard genome sequencing and annotation.</title>
        <authorList>
            <consortium name="The Broad Institute Genomics Platform"/>
            <consortium name="The Broad Institute Genome Sequencing Center for Infectious Disease"/>
            <person name="Wu L."/>
            <person name="Ma J."/>
        </authorList>
    </citation>
    <scope>NUCLEOTIDE SEQUENCE [LARGE SCALE GENOMIC DNA]</scope>
    <source>
        <strain evidence="2 3">CGMCC 1.12121</strain>
    </source>
</reference>
<evidence type="ECO:0000256" key="1">
    <source>
        <dbReference type="SAM" id="MobiDB-lite"/>
    </source>
</evidence>
<feature type="region of interest" description="Disordered" evidence="1">
    <location>
        <begin position="1"/>
        <end position="59"/>
    </location>
</feature>
<proteinExistence type="predicted"/>
<protein>
    <submittedName>
        <fullName evidence="2">Uncharacterized protein</fullName>
    </submittedName>
</protein>
<accession>A0ABD6CLI4</accession>
<organism evidence="2 3">
    <name type="scientific">Halobellus rarus</name>
    <dbReference type="NCBI Taxonomy" id="1126237"/>
    <lineage>
        <taxon>Archaea</taxon>
        <taxon>Methanobacteriati</taxon>
        <taxon>Methanobacteriota</taxon>
        <taxon>Stenosarchaea group</taxon>
        <taxon>Halobacteria</taxon>
        <taxon>Halobacteriales</taxon>
        <taxon>Haloferacaceae</taxon>
        <taxon>Halobellus</taxon>
    </lineage>
</organism>
<dbReference type="Proteomes" id="UP001597085">
    <property type="component" value="Unassembled WGS sequence"/>
</dbReference>
<sequence length="128" mass="14344">MADTKEGRENQAADEERRQRERALKEALARTDEAEPPADDRGEPATSGEGGDSIDVPLTCHRRNCEESAEFLVLERYQEETGKGAVEATAALCRDHTDEESPTNLDGVYDDYVFRVVPLPESFRRDTD</sequence>
<name>A0ABD6CLI4_9EURY</name>
<dbReference type="AlphaFoldDB" id="A0ABD6CLI4"/>
<evidence type="ECO:0000313" key="3">
    <source>
        <dbReference type="Proteomes" id="UP001597085"/>
    </source>
</evidence>
<feature type="compositionally biased region" description="Basic and acidic residues" evidence="1">
    <location>
        <begin position="1"/>
        <end position="43"/>
    </location>
</feature>
<dbReference type="RefSeq" id="WP_256420153.1">
    <property type="nucleotide sequence ID" value="NZ_JANHDI010000001.1"/>
</dbReference>
<gene>
    <name evidence="2" type="ORF">ACFSBX_04185</name>
</gene>
<dbReference type="EMBL" id="JBHUDK010000003">
    <property type="protein sequence ID" value="MFD1598151.1"/>
    <property type="molecule type" value="Genomic_DNA"/>
</dbReference>
<keyword evidence="3" id="KW-1185">Reference proteome</keyword>
<comment type="caution">
    <text evidence="2">The sequence shown here is derived from an EMBL/GenBank/DDBJ whole genome shotgun (WGS) entry which is preliminary data.</text>
</comment>